<accession>A0ACA9NW39</accession>
<keyword evidence="2" id="KW-1185">Reference proteome</keyword>
<feature type="non-terminal residue" evidence="1">
    <location>
        <position position="1"/>
    </location>
</feature>
<evidence type="ECO:0000313" key="2">
    <source>
        <dbReference type="Proteomes" id="UP000789920"/>
    </source>
</evidence>
<comment type="caution">
    <text evidence="1">The sequence shown here is derived from an EMBL/GenBank/DDBJ whole genome shotgun (WGS) entry which is preliminary data.</text>
</comment>
<name>A0ACA9NW39_9GLOM</name>
<proteinExistence type="predicted"/>
<reference evidence="1" key="1">
    <citation type="submission" date="2021-06" db="EMBL/GenBank/DDBJ databases">
        <authorList>
            <person name="Kallberg Y."/>
            <person name="Tangrot J."/>
            <person name="Rosling A."/>
        </authorList>
    </citation>
    <scope>NUCLEOTIDE SEQUENCE</scope>
    <source>
        <strain evidence="1">MA461A</strain>
    </source>
</reference>
<evidence type="ECO:0000313" key="1">
    <source>
        <dbReference type="EMBL" id="CAG8680124.1"/>
    </source>
</evidence>
<protein>
    <submittedName>
        <fullName evidence="1">10891_t:CDS:1</fullName>
    </submittedName>
</protein>
<gene>
    <name evidence="1" type="ORF">RPERSI_LOCUS9073</name>
</gene>
<organism evidence="1 2">
    <name type="scientific">Racocetra persica</name>
    <dbReference type="NCBI Taxonomy" id="160502"/>
    <lineage>
        <taxon>Eukaryota</taxon>
        <taxon>Fungi</taxon>
        <taxon>Fungi incertae sedis</taxon>
        <taxon>Mucoromycota</taxon>
        <taxon>Glomeromycotina</taxon>
        <taxon>Glomeromycetes</taxon>
        <taxon>Diversisporales</taxon>
        <taxon>Gigasporaceae</taxon>
        <taxon>Racocetra</taxon>
    </lineage>
</organism>
<dbReference type="EMBL" id="CAJVQC010016827">
    <property type="protein sequence ID" value="CAG8680124.1"/>
    <property type="molecule type" value="Genomic_DNA"/>
</dbReference>
<dbReference type="Proteomes" id="UP000789920">
    <property type="component" value="Unassembled WGS sequence"/>
</dbReference>
<sequence>NWLNLAKLEDIAKIYAYYISNANTELKYIAATIKLDELCQKILDVTVSIELKDKNNKNDIAIANEIKEFYILEKNEYNNISIK</sequence>
<feature type="non-terminal residue" evidence="1">
    <location>
        <position position="83"/>
    </location>
</feature>